<dbReference type="PANTHER" id="PTHR43472">
    <property type="entry name" value="PHOSPHORIBOSYLAMINE--GLYCINE LIGASE"/>
    <property type="match status" value="1"/>
</dbReference>
<evidence type="ECO:0000256" key="1">
    <source>
        <dbReference type="ARBA" id="ARBA00022598"/>
    </source>
</evidence>
<dbReference type="Proteomes" id="UP000231198">
    <property type="component" value="Unassembled WGS sequence"/>
</dbReference>
<gene>
    <name evidence="6" type="primary">purD</name>
    <name evidence="6" type="ORF">COT62_02035</name>
</gene>
<dbReference type="InterPro" id="IPR013815">
    <property type="entry name" value="ATP_grasp_subdomain_1"/>
</dbReference>
<dbReference type="PROSITE" id="PS50975">
    <property type="entry name" value="ATP_GRASP"/>
    <property type="match status" value="1"/>
</dbReference>
<dbReference type="Pfam" id="PF02844">
    <property type="entry name" value="GARS_N"/>
    <property type="match status" value="1"/>
</dbReference>
<dbReference type="Gene3D" id="3.30.1490.20">
    <property type="entry name" value="ATP-grasp fold, A domain"/>
    <property type="match status" value="1"/>
</dbReference>
<dbReference type="Gene3D" id="3.90.600.10">
    <property type="entry name" value="Phosphoribosylglycinamide synthetase, C-terminal domain"/>
    <property type="match status" value="1"/>
</dbReference>
<feature type="domain" description="ATP-grasp" evidence="5">
    <location>
        <begin position="122"/>
        <end position="336"/>
    </location>
</feature>
<dbReference type="Gene3D" id="3.40.50.20">
    <property type="match status" value="1"/>
</dbReference>
<dbReference type="SUPFAM" id="SSF52440">
    <property type="entry name" value="PreATP-grasp domain"/>
    <property type="match status" value="1"/>
</dbReference>
<dbReference type="GO" id="GO:0046872">
    <property type="term" value="F:metal ion binding"/>
    <property type="evidence" value="ECO:0007669"/>
    <property type="project" value="InterPro"/>
</dbReference>
<dbReference type="InterPro" id="IPR020561">
    <property type="entry name" value="PRibGlycinamid_synth_ATP-grasp"/>
</dbReference>
<feature type="non-terminal residue" evidence="6">
    <location>
        <position position="403"/>
    </location>
</feature>
<keyword evidence="1 6" id="KW-0436">Ligase</keyword>
<dbReference type="GO" id="GO:0004637">
    <property type="term" value="F:phosphoribosylamine-glycine ligase activity"/>
    <property type="evidence" value="ECO:0007669"/>
    <property type="project" value="InterPro"/>
</dbReference>
<dbReference type="InterPro" id="IPR037123">
    <property type="entry name" value="PRibGlycinamide_synth_C_sf"/>
</dbReference>
<dbReference type="GO" id="GO:0009113">
    <property type="term" value="P:purine nucleobase biosynthetic process"/>
    <property type="evidence" value="ECO:0007669"/>
    <property type="project" value="InterPro"/>
</dbReference>
<evidence type="ECO:0000313" key="7">
    <source>
        <dbReference type="Proteomes" id="UP000231198"/>
    </source>
</evidence>
<evidence type="ECO:0000256" key="3">
    <source>
        <dbReference type="ARBA" id="ARBA00022840"/>
    </source>
</evidence>
<organism evidence="6 7">
    <name type="scientific">Candidatus Roizmanbacteria bacterium CG09_land_8_20_14_0_10_41_9</name>
    <dbReference type="NCBI Taxonomy" id="1974850"/>
    <lineage>
        <taxon>Bacteria</taxon>
        <taxon>Candidatus Roizmaniibacteriota</taxon>
    </lineage>
</organism>
<accession>A0A2H0WSZ7</accession>
<evidence type="ECO:0000313" key="6">
    <source>
        <dbReference type="EMBL" id="PIS15747.1"/>
    </source>
</evidence>
<keyword evidence="2 4" id="KW-0547">Nucleotide-binding</keyword>
<dbReference type="Pfam" id="PF01071">
    <property type="entry name" value="GARS_A"/>
    <property type="match status" value="1"/>
</dbReference>
<dbReference type="GO" id="GO:0005524">
    <property type="term" value="F:ATP binding"/>
    <property type="evidence" value="ECO:0007669"/>
    <property type="project" value="UniProtKB-UniRule"/>
</dbReference>
<evidence type="ECO:0000256" key="4">
    <source>
        <dbReference type="PROSITE-ProRule" id="PRU00409"/>
    </source>
</evidence>
<dbReference type="InterPro" id="IPR011761">
    <property type="entry name" value="ATP-grasp"/>
</dbReference>
<proteinExistence type="predicted"/>
<dbReference type="SMART" id="SM01209">
    <property type="entry name" value="GARS_A"/>
    <property type="match status" value="1"/>
</dbReference>
<keyword evidence="3 4" id="KW-0067">ATP-binding</keyword>
<dbReference type="PANTHER" id="PTHR43472:SF1">
    <property type="entry name" value="PHOSPHORIBOSYLAMINE--GLYCINE LIGASE, CHLOROPLASTIC"/>
    <property type="match status" value="1"/>
</dbReference>
<sequence length="403" mass="44403">MKHVKERSAGNTVLIVDAGGRGATLVDKYAQSEHVKRVLAVPGNDLMRINTDKPVRIFPKLKTTSVPEILEICEEEGVNLVDVAQDNAIEAGLVDALIERGVPTVGPTRDAGQIEWDKAWSREFGARHGISQPSFKICFTQQEGFAYIQSQPDQPWFVKASGLAEGKGALPARNNEEALERVKEMERFKGSEEVFLIEKWLKGDDGSTGEEFSTFVFSDGKRYKVIGSAQDHKRVNDFDEGENTGGMGCSSPPLVLTPELMRDVEKRILDRAIAELHSEGHPYRGVLYLGGMAIRERGNLNPYVIEFNARWGDPEVQVVLPGLINDLFEVGMAIAQGDIGSLQLQTDNKARVVVTGASRGYPSDYKDVGGKQIYGLDEARKIDGVRLYSAGIKEENGRYYANG</sequence>
<reference evidence="7" key="1">
    <citation type="submission" date="2017-09" db="EMBL/GenBank/DDBJ databases">
        <title>Depth-based differentiation of microbial function through sediment-hosted aquifers and enrichment of novel symbionts in the deep terrestrial subsurface.</title>
        <authorList>
            <person name="Probst A.J."/>
            <person name="Ladd B."/>
            <person name="Jarett J.K."/>
            <person name="Geller-Mcgrath D.E."/>
            <person name="Sieber C.M.K."/>
            <person name="Emerson J.B."/>
            <person name="Anantharaman K."/>
            <person name="Thomas B.C."/>
            <person name="Malmstrom R."/>
            <person name="Stieglmeier M."/>
            <person name="Klingl A."/>
            <person name="Woyke T."/>
            <person name="Ryan C.M."/>
            <person name="Banfield J.F."/>
        </authorList>
    </citation>
    <scope>NUCLEOTIDE SEQUENCE [LARGE SCALE GENOMIC DNA]</scope>
</reference>
<comment type="caution">
    <text evidence="6">The sequence shown here is derived from an EMBL/GenBank/DDBJ whole genome shotgun (WGS) entry which is preliminary data.</text>
</comment>
<dbReference type="NCBIfam" id="TIGR00877">
    <property type="entry name" value="purD"/>
    <property type="match status" value="1"/>
</dbReference>
<dbReference type="InterPro" id="IPR016185">
    <property type="entry name" value="PreATP-grasp_dom_sf"/>
</dbReference>
<protein>
    <submittedName>
        <fullName evidence="6">Phosphoribosylamine--glycine ligase</fullName>
    </submittedName>
</protein>
<dbReference type="InterPro" id="IPR020562">
    <property type="entry name" value="PRibGlycinamide_synth_N"/>
</dbReference>
<dbReference type="Gene3D" id="3.30.470.20">
    <property type="entry name" value="ATP-grasp fold, B domain"/>
    <property type="match status" value="1"/>
</dbReference>
<evidence type="ECO:0000256" key="2">
    <source>
        <dbReference type="ARBA" id="ARBA00022741"/>
    </source>
</evidence>
<dbReference type="SUPFAM" id="SSF56059">
    <property type="entry name" value="Glutathione synthetase ATP-binding domain-like"/>
    <property type="match status" value="1"/>
</dbReference>
<dbReference type="InterPro" id="IPR000115">
    <property type="entry name" value="PRibGlycinamide_synth"/>
</dbReference>
<name>A0A2H0WSZ7_9BACT</name>
<dbReference type="EMBL" id="PEZG01000044">
    <property type="protein sequence ID" value="PIS15747.1"/>
    <property type="molecule type" value="Genomic_DNA"/>
</dbReference>
<evidence type="ECO:0000259" key="5">
    <source>
        <dbReference type="PROSITE" id="PS50975"/>
    </source>
</evidence>
<dbReference type="AlphaFoldDB" id="A0A2H0WSZ7"/>